<organism evidence="2 3">
    <name type="scientific">Heligmosomoides polygyrus</name>
    <name type="common">Parasitic roundworm</name>
    <dbReference type="NCBI Taxonomy" id="6339"/>
    <lineage>
        <taxon>Eukaryota</taxon>
        <taxon>Metazoa</taxon>
        <taxon>Ecdysozoa</taxon>
        <taxon>Nematoda</taxon>
        <taxon>Chromadorea</taxon>
        <taxon>Rhabditida</taxon>
        <taxon>Rhabditina</taxon>
        <taxon>Rhabditomorpha</taxon>
        <taxon>Strongyloidea</taxon>
        <taxon>Heligmosomidae</taxon>
        <taxon>Heligmosomoides</taxon>
    </lineage>
</organism>
<dbReference type="OrthoDB" id="410104at2759"/>
<reference evidence="1 2" key="1">
    <citation type="submission" date="2018-11" db="EMBL/GenBank/DDBJ databases">
        <authorList>
            <consortium name="Pathogen Informatics"/>
        </authorList>
    </citation>
    <scope>NUCLEOTIDE SEQUENCE [LARGE SCALE GENOMIC DNA]</scope>
</reference>
<dbReference type="AlphaFoldDB" id="A0A183GJA2"/>
<accession>A0A183GJA2</accession>
<evidence type="ECO:0000313" key="2">
    <source>
        <dbReference type="Proteomes" id="UP000050761"/>
    </source>
</evidence>
<proteinExistence type="predicted"/>
<accession>A0A3P8CUF8</accession>
<gene>
    <name evidence="1" type="ORF">HPBE_LOCUS22748</name>
</gene>
<dbReference type="EMBL" id="UZAH01034313">
    <property type="protein sequence ID" value="VDP34470.1"/>
    <property type="molecule type" value="Genomic_DNA"/>
</dbReference>
<evidence type="ECO:0000313" key="3">
    <source>
        <dbReference type="WBParaSite" id="HPBE_0002274801-mRNA-1"/>
    </source>
</evidence>
<reference evidence="3" key="2">
    <citation type="submission" date="2019-09" db="UniProtKB">
        <authorList>
            <consortium name="WormBaseParasite"/>
        </authorList>
    </citation>
    <scope>IDENTIFICATION</scope>
</reference>
<sequence>MRTSKIPKRFSTIDNMHTKKLIEVSLEYKSPLCLTFIDQKKALDSVEAEAMVEALLNEVVPTQFISKQTHCRMGEVVEN</sequence>
<dbReference type="Proteomes" id="UP000050761">
    <property type="component" value="Unassembled WGS sequence"/>
</dbReference>
<dbReference type="WBParaSite" id="HPBE_0002274801-mRNA-1">
    <property type="protein sequence ID" value="HPBE_0002274801-mRNA-1"/>
    <property type="gene ID" value="HPBE_0002274801"/>
</dbReference>
<protein>
    <submittedName>
        <fullName evidence="3">DUF1659 domain-containing protein</fullName>
    </submittedName>
</protein>
<name>A0A183GJA2_HELPZ</name>
<evidence type="ECO:0000313" key="1">
    <source>
        <dbReference type="EMBL" id="VDP34470.1"/>
    </source>
</evidence>
<keyword evidence="2" id="KW-1185">Reference proteome</keyword>